<gene>
    <name evidence="2" type="ORF">EYF80_064314</name>
</gene>
<evidence type="ECO:0000256" key="1">
    <source>
        <dbReference type="SAM" id="MobiDB-lite"/>
    </source>
</evidence>
<keyword evidence="3" id="KW-1185">Reference proteome</keyword>
<sequence length="68" mass="7944">MDKKGKERTGKEWTVRKGKDRKGKEWKEKERKGRSLPQSPSPLVPLVDLSVSTMHDSVYLQLFKVIYI</sequence>
<feature type="compositionally biased region" description="Basic and acidic residues" evidence="1">
    <location>
        <begin position="1"/>
        <end position="33"/>
    </location>
</feature>
<evidence type="ECO:0000313" key="3">
    <source>
        <dbReference type="Proteomes" id="UP000314294"/>
    </source>
</evidence>
<proteinExistence type="predicted"/>
<name>A0A4Z2E9V9_9TELE</name>
<evidence type="ECO:0000313" key="2">
    <source>
        <dbReference type="EMBL" id="TNN25555.1"/>
    </source>
</evidence>
<organism evidence="2 3">
    <name type="scientific">Liparis tanakae</name>
    <name type="common">Tanaka's snailfish</name>
    <dbReference type="NCBI Taxonomy" id="230148"/>
    <lineage>
        <taxon>Eukaryota</taxon>
        <taxon>Metazoa</taxon>
        <taxon>Chordata</taxon>
        <taxon>Craniata</taxon>
        <taxon>Vertebrata</taxon>
        <taxon>Euteleostomi</taxon>
        <taxon>Actinopterygii</taxon>
        <taxon>Neopterygii</taxon>
        <taxon>Teleostei</taxon>
        <taxon>Neoteleostei</taxon>
        <taxon>Acanthomorphata</taxon>
        <taxon>Eupercaria</taxon>
        <taxon>Perciformes</taxon>
        <taxon>Cottioidei</taxon>
        <taxon>Cottales</taxon>
        <taxon>Liparidae</taxon>
        <taxon>Liparis</taxon>
    </lineage>
</organism>
<reference evidence="2 3" key="1">
    <citation type="submission" date="2019-03" db="EMBL/GenBank/DDBJ databases">
        <title>First draft genome of Liparis tanakae, snailfish: a comprehensive survey of snailfish specific genes.</title>
        <authorList>
            <person name="Kim W."/>
            <person name="Song I."/>
            <person name="Jeong J.-H."/>
            <person name="Kim D."/>
            <person name="Kim S."/>
            <person name="Ryu S."/>
            <person name="Song J.Y."/>
            <person name="Lee S.K."/>
        </authorList>
    </citation>
    <scope>NUCLEOTIDE SEQUENCE [LARGE SCALE GENOMIC DNA]</scope>
    <source>
        <tissue evidence="2">Muscle</tissue>
    </source>
</reference>
<dbReference type="Proteomes" id="UP000314294">
    <property type="component" value="Unassembled WGS sequence"/>
</dbReference>
<feature type="region of interest" description="Disordered" evidence="1">
    <location>
        <begin position="1"/>
        <end position="42"/>
    </location>
</feature>
<dbReference type="EMBL" id="SRLO01012222">
    <property type="protein sequence ID" value="TNN25555.1"/>
    <property type="molecule type" value="Genomic_DNA"/>
</dbReference>
<comment type="caution">
    <text evidence="2">The sequence shown here is derived from an EMBL/GenBank/DDBJ whole genome shotgun (WGS) entry which is preliminary data.</text>
</comment>
<protein>
    <submittedName>
        <fullName evidence="2">Uncharacterized protein</fullName>
    </submittedName>
</protein>
<dbReference type="AlphaFoldDB" id="A0A4Z2E9V9"/>
<accession>A0A4Z2E9V9</accession>